<dbReference type="Proteomes" id="UP000494110">
    <property type="component" value="Unassembled WGS sequence"/>
</dbReference>
<name>A0A6P2UTH7_BURL3</name>
<evidence type="ECO:0000313" key="2">
    <source>
        <dbReference type="Proteomes" id="UP000494110"/>
    </source>
</evidence>
<sequence length="307" mass="33908">MSKVHFHRDPVFPSCMLPVDAYHDIDAVLQLLTEIATSGEQRHIAMLRQLAAGFPLLAGTRCGYLEVTAKQIEESELSFGDKQELALALLAPCAVVSSVDPVLIVGDEFNCLSPEKQVVVATHEFVHLEQVARGDLLLLDDGRQMWEGVDYGDLAAVNSAVHKGDLGVTFRYLSFPWEREAFRRSEGEDSYWDKLRTCGLLILVEEYVEPDLSQDLRKDLAGAVGTLISHVVGHPKPPVEPIESPVGNLVAAVASSIGYELTTSEGWHLWKMVHHFVSTKRPEAATGPEDARRMLVEAGKEILGWED</sequence>
<dbReference type="RefSeq" id="WP_175011316.1">
    <property type="nucleotide sequence ID" value="NZ_CABVQN010000004.1"/>
</dbReference>
<organism evidence="1 2">
    <name type="scientific">Burkholderia lata (strain ATCC 17760 / DSM 23089 / LMG 22485 / NCIMB 9086 / R18194 / 383)</name>
    <dbReference type="NCBI Taxonomy" id="482957"/>
    <lineage>
        <taxon>Bacteria</taxon>
        <taxon>Pseudomonadati</taxon>
        <taxon>Pseudomonadota</taxon>
        <taxon>Betaproteobacteria</taxon>
        <taxon>Burkholderiales</taxon>
        <taxon>Burkholderiaceae</taxon>
        <taxon>Burkholderia</taxon>
        <taxon>Burkholderia cepacia complex</taxon>
    </lineage>
</organism>
<accession>A0A6P2UTH7</accession>
<proteinExistence type="predicted"/>
<gene>
    <name evidence="1" type="ORF">BLA39750_01169</name>
</gene>
<reference evidence="1 2" key="1">
    <citation type="submission" date="2019-09" db="EMBL/GenBank/DDBJ databases">
        <authorList>
            <person name="Depoorter E."/>
        </authorList>
    </citation>
    <scope>NUCLEOTIDE SEQUENCE [LARGE SCALE GENOMIC DNA]</scope>
    <source>
        <strain evidence="1">R-39750</strain>
    </source>
</reference>
<dbReference type="AlphaFoldDB" id="A0A6P2UTH7"/>
<dbReference type="EMBL" id="CABVQN010000004">
    <property type="protein sequence ID" value="VWC80603.1"/>
    <property type="molecule type" value="Genomic_DNA"/>
</dbReference>
<protein>
    <submittedName>
        <fullName evidence="1">Uncharacterized protein</fullName>
    </submittedName>
</protein>
<evidence type="ECO:0000313" key="1">
    <source>
        <dbReference type="EMBL" id="VWC80603.1"/>
    </source>
</evidence>